<dbReference type="InterPro" id="IPR003439">
    <property type="entry name" value="ABC_transporter-like_ATP-bd"/>
</dbReference>
<dbReference type="GO" id="GO:0005524">
    <property type="term" value="F:ATP binding"/>
    <property type="evidence" value="ECO:0007669"/>
    <property type="project" value="UniProtKB-KW"/>
</dbReference>
<protein>
    <submittedName>
        <fullName evidence="4">ABC transporter ATP-binding protein</fullName>
    </submittedName>
</protein>
<dbReference type="Gene3D" id="3.40.50.300">
    <property type="entry name" value="P-loop containing nucleotide triphosphate hydrolases"/>
    <property type="match status" value="2"/>
</dbReference>
<dbReference type="EMBL" id="JADKIO010000006">
    <property type="protein sequence ID" value="MBK9796396.1"/>
    <property type="molecule type" value="Genomic_DNA"/>
</dbReference>
<name>A0A9D7XGM0_9BACT</name>
<dbReference type="SUPFAM" id="SSF52540">
    <property type="entry name" value="P-loop containing nucleoside triphosphate hydrolases"/>
    <property type="match status" value="2"/>
</dbReference>
<dbReference type="GO" id="GO:0016887">
    <property type="term" value="F:ATP hydrolysis activity"/>
    <property type="evidence" value="ECO:0007669"/>
    <property type="project" value="InterPro"/>
</dbReference>
<dbReference type="InterPro" id="IPR017871">
    <property type="entry name" value="ABC_transporter-like_CS"/>
</dbReference>
<dbReference type="InterPro" id="IPR003593">
    <property type="entry name" value="AAA+_ATPase"/>
</dbReference>
<organism evidence="4 5">
    <name type="scientific">Candidatus Geothrix skivensis</name>
    <dbReference type="NCBI Taxonomy" id="2954439"/>
    <lineage>
        <taxon>Bacteria</taxon>
        <taxon>Pseudomonadati</taxon>
        <taxon>Acidobacteriota</taxon>
        <taxon>Holophagae</taxon>
        <taxon>Holophagales</taxon>
        <taxon>Holophagaceae</taxon>
        <taxon>Geothrix</taxon>
    </lineage>
</organism>
<dbReference type="SMART" id="SM00382">
    <property type="entry name" value="AAA"/>
    <property type="match status" value="1"/>
</dbReference>
<feature type="domain" description="ABC transporter" evidence="3">
    <location>
        <begin position="10"/>
        <end position="245"/>
    </location>
</feature>
<evidence type="ECO:0000256" key="2">
    <source>
        <dbReference type="ARBA" id="ARBA00022840"/>
    </source>
</evidence>
<dbReference type="PANTHER" id="PTHR43790">
    <property type="entry name" value="CARBOHYDRATE TRANSPORT ATP-BINDING PROTEIN MG119-RELATED"/>
    <property type="match status" value="1"/>
</dbReference>
<comment type="caution">
    <text evidence="4">The sequence shown here is derived from an EMBL/GenBank/DDBJ whole genome shotgun (WGS) entry which is preliminary data.</text>
</comment>
<reference evidence="4" key="1">
    <citation type="submission" date="2020-10" db="EMBL/GenBank/DDBJ databases">
        <title>Connecting structure to function with the recovery of over 1000 high-quality activated sludge metagenome-assembled genomes encoding full-length rRNA genes using long-read sequencing.</title>
        <authorList>
            <person name="Singleton C.M."/>
            <person name="Petriglieri F."/>
            <person name="Kristensen J.M."/>
            <person name="Kirkegaard R.H."/>
            <person name="Michaelsen T.Y."/>
            <person name="Andersen M.H."/>
            <person name="Karst S.M."/>
            <person name="Dueholm M.S."/>
            <person name="Nielsen P.H."/>
            <person name="Albertsen M."/>
        </authorList>
    </citation>
    <scope>NUCLEOTIDE SEQUENCE</scope>
    <source>
        <strain evidence="4">Skiv_18-Q3-R9-52_MAXAC.067</strain>
    </source>
</reference>
<accession>A0A9D7XGM0</accession>
<dbReference type="Proteomes" id="UP000886657">
    <property type="component" value="Unassembled WGS sequence"/>
</dbReference>
<feature type="domain" description="ABC transporter" evidence="3">
    <location>
        <begin position="262"/>
        <end position="506"/>
    </location>
</feature>
<dbReference type="InterPro" id="IPR027417">
    <property type="entry name" value="P-loop_NTPase"/>
</dbReference>
<dbReference type="Pfam" id="PF00005">
    <property type="entry name" value="ABC_tran"/>
    <property type="match status" value="2"/>
</dbReference>
<keyword evidence="1" id="KW-0547">Nucleotide-binding</keyword>
<evidence type="ECO:0000259" key="3">
    <source>
        <dbReference type="PROSITE" id="PS50893"/>
    </source>
</evidence>
<dbReference type="CDD" id="cd03216">
    <property type="entry name" value="ABC_Carb_Monos_I"/>
    <property type="match status" value="1"/>
</dbReference>
<evidence type="ECO:0000256" key="1">
    <source>
        <dbReference type="ARBA" id="ARBA00022741"/>
    </source>
</evidence>
<gene>
    <name evidence="4" type="ORF">IPP58_07840</name>
</gene>
<proteinExistence type="predicted"/>
<dbReference type="PROSITE" id="PS50893">
    <property type="entry name" value="ABC_TRANSPORTER_2"/>
    <property type="match status" value="2"/>
</dbReference>
<evidence type="ECO:0000313" key="4">
    <source>
        <dbReference type="EMBL" id="MBK9796396.1"/>
    </source>
</evidence>
<dbReference type="InterPro" id="IPR050107">
    <property type="entry name" value="ABC_carbohydrate_import_ATPase"/>
</dbReference>
<dbReference type="CDD" id="cd03215">
    <property type="entry name" value="ABC_Carb_Monos_II"/>
    <property type="match status" value="1"/>
</dbReference>
<sequence>MTSLEPISELKLEGITKRFPGVLACDGITLDVRRGEVLALVGENGAGKTTLMNIIMGLYRPDSGTISVNGEVVQFRAPGDAYARGIGMVHQHFMLVPNMTVAENLAMGLKDLHHFMRLDIKGAAKKIREVSERYELPVNPDAYIWQLSVGEQQRVELVKTLCLGARLLILDEPTSALTPQETDDLIERLQRMASELAIIFISHKLNEVKALSDRVSILRHGAVVFNGHTANHEPSELAALMTGHEVTLPRNEGSGGQGTPLLSVRQLRVRGDRGNLALDGLDLELRAGEVLGVAGVSGNGQREFADALAGLRPVESGEILFQGRNLANNTPRQIIDSGMGYVPEDRQTEGIVPSFSVKDNLILKDFASKQFSRLSYLSRKEIDRNAEQLKERFDIRCPSTSTATGSLSGGNIQKVILAREIARGPKALVAVYPTRGIDMGAQEFIHSQLLERRREGIGIILISEELEEVMNLSDRIAVIYKGRILKVLPAVEATRERLGILMAGLTDTDPPPAAGAPSIPAAGAAHE</sequence>
<dbReference type="PANTHER" id="PTHR43790:SF4">
    <property type="entry name" value="GUANOSINE IMPORT ATP-BINDING PROTEIN NUPO"/>
    <property type="match status" value="1"/>
</dbReference>
<keyword evidence="2 4" id="KW-0067">ATP-binding</keyword>
<dbReference type="PROSITE" id="PS00211">
    <property type="entry name" value="ABC_TRANSPORTER_1"/>
    <property type="match status" value="2"/>
</dbReference>
<dbReference type="AlphaFoldDB" id="A0A9D7XGM0"/>
<evidence type="ECO:0000313" key="5">
    <source>
        <dbReference type="Proteomes" id="UP000886657"/>
    </source>
</evidence>